<evidence type="ECO:0000313" key="2">
    <source>
        <dbReference type="EMBL" id="KAG5926320.1"/>
    </source>
</evidence>
<feature type="compositionally biased region" description="Low complexity" evidence="1">
    <location>
        <begin position="613"/>
        <end position="622"/>
    </location>
</feature>
<keyword evidence="3" id="KW-1185">Reference proteome</keyword>
<dbReference type="EMBL" id="SRPY01000276">
    <property type="protein sequence ID" value="KAG5926320.1"/>
    <property type="molecule type" value="Genomic_DNA"/>
</dbReference>
<evidence type="ECO:0000256" key="1">
    <source>
        <dbReference type="SAM" id="MobiDB-lite"/>
    </source>
</evidence>
<gene>
    <name evidence="2" type="ORF">E4U42_003414</name>
</gene>
<feature type="compositionally biased region" description="Basic and acidic residues" evidence="1">
    <location>
        <begin position="581"/>
        <end position="599"/>
    </location>
</feature>
<dbReference type="Proteomes" id="UP000811619">
    <property type="component" value="Unassembled WGS sequence"/>
</dbReference>
<evidence type="ECO:0008006" key="4">
    <source>
        <dbReference type="Google" id="ProtNLM"/>
    </source>
</evidence>
<dbReference type="AlphaFoldDB" id="A0A8K0J9J4"/>
<sequence>MALGSWEFLRELRSDLSRKYRTHGSAVDRIWRSLDGRQRAKCLKAGALNGVVLRHSRDVFLGDVYKIVPEMNLRDVAEPESDFLLRHLKHRATTSLFEQYCDGVDGELGDHGFICEMMAKKGLRAAKEYKDCYSLFYDEKKWGDAIRIAPQYRREVLSLLAPAIRRQWIVPQSVGELIITRQTTLLQVLNILIGDVLEAGSADKHQTSAPKKTATPASQALPRLTCAHGQPKLTTSDIIANAHEQQLSLEDDVELMLTEPVALSHAVQVRFFTQPELVADEKGRRATVHTDKYVSPVFFETLQDKIKGASIWSYINHLLQHLQNPALDRAYRIIMQQELVNAYHIEYARAQGNFKRFVQVNSGAKWFKRISRAQDQVGNARVTLKVNTMEALFGTDTQLYYVLRLCQAETSPSKAKEWIGKLSDLHRNHPAEQEKLHGTEVDGLADLAVIIAFVQDITSAMSLPPVSRKQGQTLTRKLQELDVRLARLKTGVDLRDFVVPIDHLVEDGMAAGALKALDEHVSDALGATMGVAYQKLMRECVEEVAERYRQVKMQTEQGSTQSPRPFSSTSEAPDSFIQPRRQREKDKGNERKTTAEKGHGVGTAVAGCDVKDGSSAGDDAAPDAPALRVKGATGQIFRAIFQKSEARGAVSWDAFEAAMASVGFSVVPKFGSVITFLPPSTMHVKKPVTIHRPHRAQVEGYRLLLIAKRLGRIYGWKEETFQEA</sequence>
<name>A0A8K0J9J4_9HYPO</name>
<comment type="caution">
    <text evidence="2">The sequence shown here is derived from an EMBL/GenBank/DDBJ whole genome shotgun (WGS) entry which is preliminary data.</text>
</comment>
<accession>A0A8K0J9J4</accession>
<protein>
    <recommendedName>
        <fullName evidence="4">Ipa protein</fullName>
    </recommendedName>
</protein>
<dbReference type="OrthoDB" id="2922289at2759"/>
<dbReference type="PANTHER" id="PTHR40788">
    <property type="entry name" value="CLR5 DOMAIN-CONTAINING PROTEIN-RELATED"/>
    <property type="match status" value="1"/>
</dbReference>
<feature type="compositionally biased region" description="Polar residues" evidence="1">
    <location>
        <begin position="552"/>
        <end position="572"/>
    </location>
</feature>
<reference evidence="2" key="1">
    <citation type="journal article" date="2020" name="bioRxiv">
        <title>Whole genome comparisons of ergot fungi reveals the divergence and evolution of species within the genus Claviceps are the result of varying mechanisms driving genome evolution and host range expansion.</title>
        <authorList>
            <person name="Wyka S.A."/>
            <person name="Mondo S.J."/>
            <person name="Liu M."/>
            <person name="Dettman J."/>
            <person name="Nalam V."/>
            <person name="Broders K.D."/>
        </authorList>
    </citation>
    <scope>NUCLEOTIDE SEQUENCE</scope>
    <source>
        <strain evidence="2">CCC 489</strain>
    </source>
</reference>
<dbReference type="PANTHER" id="PTHR40788:SF1">
    <property type="entry name" value="IPA PROTEIN"/>
    <property type="match status" value="1"/>
</dbReference>
<feature type="region of interest" description="Disordered" evidence="1">
    <location>
        <begin position="552"/>
        <end position="622"/>
    </location>
</feature>
<proteinExistence type="predicted"/>
<organism evidence="2 3">
    <name type="scientific">Claviceps africana</name>
    <dbReference type="NCBI Taxonomy" id="83212"/>
    <lineage>
        <taxon>Eukaryota</taxon>
        <taxon>Fungi</taxon>
        <taxon>Dikarya</taxon>
        <taxon>Ascomycota</taxon>
        <taxon>Pezizomycotina</taxon>
        <taxon>Sordariomycetes</taxon>
        <taxon>Hypocreomycetidae</taxon>
        <taxon>Hypocreales</taxon>
        <taxon>Clavicipitaceae</taxon>
        <taxon>Claviceps</taxon>
    </lineage>
</organism>
<evidence type="ECO:0000313" key="3">
    <source>
        <dbReference type="Proteomes" id="UP000811619"/>
    </source>
</evidence>